<dbReference type="Proteomes" id="UP000887566">
    <property type="component" value="Unplaced"/>
</dbReference>
<dbReference type="Pfam" id="PF08806">
    <property type="entry name" value="Sep15_SelM"/>
    <property type="match status" value="1"/>
</dbReference>
<dbReference type="InterPro" id="IPR039992">
    <property type="entry name" value="Sep15_SelM"/>
</dbReference>
<dbReference type="AlphaFoldDB" id="A0A914XE44"/>
<dbReference type="SUPFAM" id="SSF52833">
    <property type="entry name" value="Thioredoxin-like"/>
    <property type="match status" value="1"/>
</dbReference>
<comment type="similarity">
    <text evidence="2">Belongs to the selenoprotein M/F family.</text>
</comment>
<evidence type="ECO:0000256" key="3">
    <source>
        <dbReference type="ARBA" id="ARBA00022729"/>
    </source>
</evidence>
<evidence type="ECO:0000256" key="4">
    <source>
        <dbReference type="ARBA" id="ARBA00022824"/>
    </source>
</evidence>
<sequence>MKLEFRFVQSCVLLQSLMSVILASAALSADECKKAGFTGNLLCSTCTDMKQFELEKLVDTCNKCCTDDSAGGKDVTKYPLAHIEICECNLARFPQVQAFVKSDKVKRWGEHVRVRHVRGTLPAIRLMDEYGETQQTLNIEKWDTDTITDFINTWVEY</sequence>
<keyword evidence="9" id="KW-1185">Reference proteome</keyword>
<evidence type="ECO:0000256" key="6">
    <source>
        <dbReference type="ARBA" id="ARBA00040775"/>
    </source>
</evidence>
<keyword evidence="3 7" id="KW-0732">Signal</keyword>
<organism evidence="9 10">
    <name type="scientific">Plectus sambesii</name>
    <dbReference type="NCBI Taxonomy" id="2011161"/>
    <lineage>
        <taxon>Eukaryota</taxon>
        <taxon>Metazoa</taxon>
        <taxon>Ecdysozoa</taxon>
        <taxon>Nematoda</taxon>
        <taxon>Chromadorea</taxon>
        <taxon>Plectida</taxon>
        <taxon>Plectina</taxon>
        <taxon>Plectoidea</taxon>
        <taxon>Plectidae</taxon>
        <taxon>Plectus</taxon>
    </lineage>
</organism>
<dbReference type="PANTHER" id="PTHR13077">
    <property type="entry name" value="SELENOPROTEIN F"/>
    <property type="match status" value="1"/>
</dbReference>
<feature type="signal peptide" evidence="7">
    <location>
        <begin position="1"/>
        <end position="28"/>
    </location>
</feature>
<evidence type="ECO:0000313" key="10">
    <source>
        <dbReference type="WBParaSite" id="PSAMB.scaffold808size41070.g8791.t1"/>
    </source>
</evidence>
<feature type="domain" description="Selenoprotein F/M" evidence="8">
    <location>
        <begin position="82"/>
        <end position="153"/>
    </location>
</feature>
<evidence type="ECO:0000256" key="1">
    <source>
        <dbReference type="ARBA" id="ARBA00004319"/>
    </source>
</evidence>
<keyword evidence="4" id="KW-0256">Endoplasmic reticulum</keyword>
<reference evidence="10" key="1">
    <citation type="submission" date="2022-11" db="UniProtKB">
        <authorList>
            <consortium name="WormBaseParasite"/>
        </authorList>
    </citation>
    <scope>IDENTIFICATION</scope>
</reference>
<dbReference type="InterPro" id="IPR038219">
    <property type="entry name" value="Sep15/SelM_sf"/>
</dbReference>
<name>A0A914XE44_9BILA</name>
<dbReference type="WBParaSite" id="PSAMB.scaffold808size41070.g8791.t1">
    <property type="protein sequence ID" value="PSAMB.scaffold808size41070.g8791.t1"/>
    <property type="gene ID" value="PSAMB.scaffold808size41070.g8791"/>
</dbReference>
<proteinExistence type="inferred from homology"/>
<evidence type="ECO:0000256" key="2">
    <source>
        <dbReference type="ARBA" id="ARBA00005742"/>
    </source>
</evidence>
<accession>A0A914XE44</accession>
<dbReference type="GO" id="GO:0016491">
    <property type="term" value="F:oxidoreductase activity"/>
    <property type="evidence" value="ECO:0007669"/>
    <property type="project" value="TreeGrafter"/>
</dbReference>
<evidence type="ECO:0000259" key="8">
    <source>
        <dbReference type="Pfam" id="PF08806"/>
    </source>
</evidence>
<dbReference type="InterPro" id="IPR014912">
    <property type="entry name" value="Sep15_SelM_dom"/>
</dbReference>
<evidence type="ECO:0000256" key="7">
    <source>
        <dbReference type="SAM" id="SignalP"/>
    </source>
</evidence>
<dbReference type="GO" id="GO:0005788">
    <property type="term" value="C:endoplasmic reticulum lumen"/>
    <property type="evidence" value="ECO:0007669"/>
    <property type="project" value="UniProtKB-SubCell"/>
</dbReference>
<feature type="chain" id="PRO_5037663652" description="Selenoprotein F" evidence="7">
    <location>
        <begin position="29"/>
        <end position="157"/>
    </location>
</feature>
<evidence type="ECO:0000256" key="5">
    <source>
        <dbReference type="ARBA" id="ARBA00022933"/>
    </source>
</evidence>
<evidence type="ECO:0000313" key="9">
    <source>
        <dbReference type="Proteomes" id="UP000887566"/>
    </source>
</evidence>
<dbReference type="InterPro" id="IPR036249">
    <property type="entry name" value="Thioredoxin-like_sf"/>
</dbReference>
<keyword evidence="5" id="KW-0712">Selenocysteine</keyword>
<dbReference type="Gene3D" id="3.40.30.50">
    <property type="entry name" value="Sep15/SelM thioredoxin-like domain, active-site redox motif"/>
    <property type="match status" value="1"/>
</dbReference>
<comment type="subcellular location">
    <subcellularLocation>
        <location evidence="1">Endoplasmic reticulum lumen</location>
    </subcellularLocation>
</comment>
<dbReference type="PANTHER" id="PTHR13077:SF6">
    <property type="entry name" value="SELENOPROTEIN F"/>
    <property type="match status" value="1"/>
</dbReference>
<protein>
    <recommendedName>
        <fullName evidence="6">Selenoprotein F</fullName>
    </recommendedName>
</protein>